<dbReference type="RefSeq" id="XP_018457192.1">
    <property type="nucleotide sequence ID" value="XM_018601690.2"/>
</dbReference>
<dbReference type="KEGG" id="rsz:108828119"/>
<protein>
    <submittedName>
        <fullName evidence="3">Uncharacterized protein LOC108828119</fullName>
    </submittedName>
</protein>
<dbReference type="Proteomes" id="UP000504610">
    <property type="component" value="Chromosome 9"/>
</dbReference>
<reference evidence="2" key="1">
    <citation type="journal article" date="2019" name="Database">
        <title>The radish genome database (RadishGD): an integrated information resource for radish genomics.</title>
        <authorList>
            <person name="Yu H.J."/>
            <person name="Baek S."/>
            <person name="Lee Y.J."/>
            <person name="Cho A."/>
            <person name="Mun J.H."/>
        </authorList>
    </citation>
    <scope>NUCLEOTIDE SEQUENCE [LARGE SCALE GENOMIC DNA]</scope>
    <source>
        <strain evidence="2">cv. WK10039</strain>
    </source>
</reference>
<feature type="compositionally biased region" description="Basic and acidic residues" evidence="1">
    <location>
        <begin position="75"/>
        <end position="103"/>
    </location>
</feature>
<keyword evidence="2" id="KW-1185">Reference proteome</keyword>
<accession>A0A6J0LAS2</accession>
<dbReference type="AlphaFoldDB" id="A0A6J0LAS2"/>
<name>A0A6J0LAS2_RAPSA</name>
<feature type="region of interest" description="Disordered" evidence="1">
    <location>
        <begin position="28"/>
        <end position="53"/>
    </location>
</feature>
<feature type="region of interest" description="Disordered" evidence="1">
    <location>
        <begin position="69"/>
        <end position="103"/>
    </location>
</feature>
<sequence length="103" mass="11499">MLRAYVYPKLITKTNITSSCLNSLYLKRGSASGGREEGRAPSTAEEFTRQGVASQTVKKTYDGAAATKYVSNDSEAGKTKVRKEFRQKEESRDSHKKENDDDE</sequence>
<evidence type="ECO:0000313" key="2">
    <source>
        <dbReference type="Proteomes" id="UP000504610"/>
    </source>
</evidence>
<proteinExistence type="predicted"/>
<dbReference type="GeneID" id="108828119"/>
<evidence type="ECO:0000256" key="1">
    <source>
        <dbReference type="SAM" id="MobiDB-lite"/>
    </source>
</evidence>
<organism evidence="2 3">
    <name type="scientific">Raphanus sativus</name>
    <name type="common">Radish</name>
    <name type="synonym">Raphanus raphanistrum var. sativus</name>
    <dbReference type="NCBI Taxonomy" id="3726"/>
    <lineage>
        <taxon>Eukaryota</taxon>
        <taxon>Viridiplantae</taxon>
        <taxon>Streptophyta</taxon>
        <taxon>Embryophyta</taxon>
        <taxon>Tracheophyta</taxon>
        <taxon>Spermatophyta</taxon>
        <taxon>Magnoliopsida</taxon>
        <taxon>eudicotyledons</taxon>
        <taxon>Gunneridae</taxon>
        <taxon>Pentapetalae</taxon>
        <taxon>rosids</taxon>
        <taxon>malvids</taxon>
        <taxon>Brassicales</taxon>
        <taxon>Brassicaceae</taxon>
        <taxon>Brassiceae</taxon>
        <taxon>Raphanus</taxon>
    </lineage>
</organism>
<reference evidence="3" key="2">
    <citation type="submission" date="2025-08" db="UniProtKB">
        <authorList>
            <consortium name="RefSeq"/>
        </authorList>
    </citation>
    <scope>IDENTIFICATION</scope>
    <source>
        <tissue evidence="3">Leaf</tissue>
    </source>
</reference>
<gene>
    <name evidence="3" type="primary">LOC108828119</name>
</gene>
<evidence type="ECO:0000313" key="3">
    <source>
        <dbReference type="RefSeq" id="XP_018457192.1"/>
    </source>
</evidence>
<dbReference type="OrthoDB" id="955245at2759"/>